<dbReference type="Pfam" id="PF01485">
    <property type="entry name" value="IBR"/>
    <property type="match status" value="2"/>
</dbReference>
<keyword evidence="7" id="KW-0833">Ubl conjugation pathway</keyword>
<dbReference type="EMBL" id="JNBR01000010">
    <property type="protein sequence ID" value="OQS01315.1"/>
    <property type="molecule type" value="Genomic_DNA"/>
</dbReference>
<keyword evidence="5" id="KW-0677">Repeat</keyword>
<dbReference type="Gene3D" id="1.20.120.1750">
    <property type="match status" value="1"/>
</dbReference>
<name>A0A1V9ZTH9_ACHHY</name>
<keyword evidence="4" id="KW-0479">Metal-binding</keyword>
<dbReference type="OrthoDB" id="10009520at2759"/>
<evidence type="ECO:0000256" key="1">
    <source>
        <dbReference type="ARBA" id="ARBA00001798"/>
    </source>
</evidence>
<evidence type="ECO:0000313" key="11">
    <source>
        <dbReference type="Proteomes" id="UP000243579"/>
    </source>
</evidence>
<dbReference type="CDD" id="cd22582">
    <property type="entry name" value="BRcat_RBR_unk"/>
    <property type="match status" value="1"/>
</dbReference>
<keyword evidence="8" id="KW-0862">Zinc</keyword>
<evidence type="ECO:0000256" key="8">
    <source>
        <dbReference type="ARBA" id="ARBA00022833"/>
    </source>
</evidence>
<protein>
    <recommendedName>
        <fullName evidence="2">RBR-type E3 ubiquitin transferase</fullName>
        <ecNumber evidence="2">2.3.2.31</ecNumber>
    </recommendedName>
</protein>
<dbReference type="EC" id="2.3.2.31" evidence="2"/>
<feature type="domain" description="RING-type" evidence="9">
    <location>
        <begin position="18"/>
        <end position="237"/>
    </location>
</feature>
<dbReference type="SMART" id="SM00647">
    <property type="entry name" value="IBR"/>
    <property type="match status" value="2"/>
</dbReference>
<evidence type="ECO:0000256" key="2">
    <source>
        <dbReference type="ARBA" id="ARBA00012251"/>
    </source>
</evidence>
<dbReference type="InterPro" id="IPR002867">
    <property type="entry name" value="IBR_dom"/>
</dbReference>
<evidence type="ECO:0000259" key="9">
    <source>
        <dbReference type="PROSITE" id="PS51873"/>
    </source>
</evidence>
<evidence type="ECO:0000313" key="10">
    <source>
        <dbReference type="EMBL" id="OQS01315.1"/>
    </source>
</evidence>
<evidence type="ECO:0000256" key="6">
    <source>
        <dbReference type="ARBA" id="ARBA00022771"/>
    </source>
</evidence>
<sequence>MLSVWNMMFGSRSSRTEPLASCLICLDVMPPPMSNSTSREAQASDSWQLRCKHTYHVGCLFMLVQSKVNDRDVPVRCCVAACQSKIRPRHVAAVLPRSLYERYSALDRAKTIEARGMYCPYQSCSRILNKPNAAVARMTCGFCNMHICARCRVLWHEGMTCDEYKCIVNAGGIPELAQLEALSKAKGWKHCPKCHTLVESLGGCKFMTCKCGAHFCYGCGAAYITNIPNASNCHGQV</sequence>
<evidence type="ECO:0000256" key="5">
    <source>
        <dbReference type="ARBA" id="ARBA00022737"/>
    </source>
</evidence>
<accession>A0A1V9ZTH9</accession>
<dbReference type="CDD" id="cd22584">
    <property type="entry name" value="Rcat_RBR_unk"/>
    <property type="match status" value="1"/>
</dbReference>
<dbReference type="GO" id="GO:0008270">
    <property type="term" value="F:zinc ion binding"/>
    <property type="evidence" value="ECO:0007669"/>
    <property type="project" value="UniProtKB-KW"/>
</dbReference>
<dbReference type="AlphaFoldDB" id="A0A1V9ZTH9"/>
<dbReference type="InterPro" id="IPR044066">
    <property type="entry name" value="TRIAD_supradom"/>
</dbReference>
<comment type="caution">
    <text evidence="10">The sequence shown here is derived from an EMBL/GenBank/DDBJ whole genome shotgun (WGS) entry which is preliminary data.</text>
</comment>
<dbReference type="PROSITE" id="PS51873">
    <property type="entry name" value="TRIAD"/>
    <property type="match status" value="1"/>
</dbReference>
<dbReference type="GO" id="GO:0016567">
    <property type="term" value="P:protein ubiquitination"/>
    <property type="evidence" value="ECO:0007669"/>
    <property type="project" value="InterPro"/>
</dbReference>
<dbReference type="SUPFAM" id="SSF57850">
    <property type="entry name" value="RING/U-box"/>
    <property type="match status" value="3"/>
</dbReference>
<dbReference type="GO" id="GO:0061630">
    <property type="term" value="F:ubiquitin protein ligase activity"/>
    <property type="evidence" value="ECO:0007669"/>
    <property type="project" value="UniProtKB-EC"/>
</dbReference>
<dbReference type="InterPro" id="IPR013083">
    <property type="entry name" value="Znf_RING/FYVE/PHD"/>
</dbReference>
<organism evidence="10 11">
    <name type="scientific">Achlya hypogyna</name>
    <name type="common">Oomycete</name>
    <name type="synonym">Protoachlya hypogyna</name>
    <dbReference type="NCBI Taxonomy" id="1202772"/>
    <lineage>
        <taxon>Eukaryota</taxon>
        <taxon>Sar</taxon>
        <taxon>Stramenopiles</taxon>
        <taxon>Oomycota</taxon>
        <taxon>Saprolegniomycetes</taxon>
        <taxon>Saprolegniales</taxon>
        <taxon>Achlyaceae</taxon>
        <taxon>Achlya</taxon>
    </lineage>
</organism>
<evidence type="ECO:0000256" key="4">
    <source>
        <dbReference type="ARBA" id="ARBA00022723"/>
    </source>
</evidence>
<comment type="catalytic activity">
    <reaction evidence="1">
        <text>[E2 ubiquitin-conjugating enzyme]-S-ubiquitinyl-L-cysteine + [acceptor protein]-L-lysine = [E2 ubiquitin-conjugating enzyme]-L-cysteine + [acceptor protein]-N(6)-ubiquitinyl-L-lysine.</text>
        <dbReference type="EC" id="2.3.2.31"/>
    </reaction>
</comment>
<dbReference type="PANTHER" id="PTHR11685">
    <property type="entry name" value="RBR FAMILY RING FINGER AND IBR DOMAIN-CONTAINING"/>
    <property type="match status" value="1"/>
</dbReference>
<dbReference type="STRING" id="1202772.A0A1V9ZTH9"/>
<proteinExistence type="predicted"/>
<dbReference type="Gene3D" id="3.30.40.10">
    <property type="entry name" value="Zinc/RING finger domain, C3HC4 (zinc finger)"/>
    <property type="match status" value="1"/>
</dbReference>
<dbReference type="Proteomes" id="UP000243579">
    <property type="component" value="Unassembled WGS sequence"/>
</dbReference>
<keyword evidence="6" id="KW-0863">Zinc-finger</keyword>
<evidence type="ECO:0000256" key="7">
    <source>
        <dbReference type="ARBA" id="ARBA00022786"/>
    </source>
</evidence>
<gene>
    <name evidence="10" type="ORF">ACHHYP_20065</name>
</gene>
<keyword evidence="11" id="KW-1185">Reference proteome</keyword>
<reference evidence="10 11" key="1">
    <citation type="journal article" date="2014" name="Genome Biol. Evol.">
        <title>The secreted proteins of Achlya hypogyna and Thraustotheca clavata identify the ancestral oomycete secretome and reveal gene acquisitions by horizontal gene transfer.</title>
        <authorList>
            <person name="Misner I."/>
            <person name="Blouin N."/>
            <person name="Leonard G."/>
            <person name="Richards T.A."/>
            <person name="Lane C.E."/>
        </authorList>
    </citation>
    <scope>NUCLEOTIDE SEQUENCE [LARGE SCALE GENOMIC DNA]</scope>
    <source>
        <strain evidence="10 11">ATCC 48635</strain>
    </source>
</reference>
<keyword evidence="3" id="KW-0808">Transferase</keyword>
<dbReference type="InterPro" id="IPR031127">
    <property type="entry name" value="E3_UB_ligase_RBR"/>
</dbReference>
<evidence type="ECO:0000256" key="3">
    <source>
        <dbReference type="ARBA" id="ARBA00022679"/>
    </source>
</evidence>